<feature type="signal peptide" evidence="1">
    <location>
        <begin position="1"/>
        <end position="31"/>
    </location>
</feature>
<dbReference type="EMBL" id="SRLO01000131">
    <property type="protein sequence ID" value="TNN72911.1"/>
    <property type="molecule type" value="Genomic_DNA"/>
</dbReference>
<feature type="chain" id="PRO_5021420239" description="Secreted protein" evidence="1">
    <location>
        <begin position="32"/>
        <end position="115"/>
    </location>
</feature>
<proteinExistence type="predicted"/>
<evidence type="ECO:0000313" key="2">
    <source>
        <dbReference type="EMBL" id="TNN72911.1"/>
    </source>
</evidence>
<name>A0A4Z2I566_9TELE</name>
<keyword evidence="3" id="KW-1185">Reference proteome</keyword>
<evidence type="ECO:0000313" key="3">
    <source>
        <dbReference type="Proteomes" id="UP000314294"/>
    </source>
</evidence>
<evidence type="ECO:0000256" key="1">
    <source>
        <dbReference type="SAM" id="SignalP"/>
    </source>
</evidence>
<organism evidence="2 3">
    <name type="scientific">Liparis tanakae</name>
    <name type="common">Tanaka's snailfish</name>
    <dbReference type="NCBI Taxonomy" id="230148"/>
    <lineage>
        <taxon>Eukaryota</taxon>
        <taxon>Metazoa</taxon>
        <taxon>Chordata</taxon>
        <taxon>Craniata</taxon>
        <taxon>Vertebrata</taxon>
        <taxon>Euteleostomi</taxon>
        <taxon>Actinopterygii</taxon>
        <taxon>Neopterygii</taxon>
        <taxon>Teleostei</taxon>
        <taxon>Neoteleostei</taxon>
        <taxon>Acanthomorphata</taxon>
        <taxon>Eupercaria</taxon>
        <taxon>Perciformes</taxon>
        <taxon>Cottioidei</taxon>
        <taxon>Cottales</taxon>
        <taxon>Liparidae</taxon>
        <taxon>Liparis</taxon>
    </lineage>
</organism>
<accession>A0A4Z2I566</accession>
<gene>
    <name evidence="2" type="ORF">EYF80_016840</name>
</gene>
<comment type="caution">
    <text evidence="2">The sequence shown here is derived from an EMBL/GenBank/DDBJ whole genome shotgun (WGS) entry which is preliminary data.</text>
</comment>
<reference evidence="2 3" key="1">
    <citation type="submission" date="2019-03" db="EMBL/GenBank/DDBJ databases">
        <title>First draft genome of Liparis tanakae, snailfish: a comprehensive survey of snailfish specific genes.</title>
        <authorList>
            <person name="Kim W."/>
            <person name="Song I."/>
            <person name="Jeong J.-H."/>
            <person name="Kim D."/>
            <person name="Kim S."/>
            <person name="Ryu S."/>
            <person name="Song J.Y."/>
            <person name="Lee S.K."/>
        </authorList>
    </citation>
    <scope>NUCLEOTIDE SEQUENCE [LARGE SCALE GENOMIC DNA]</scope>
    <source>
        <tissue evidence="2">Muscle</tissue>
    </source>
</reference>
<keyword evidence="1" id="KW-0732">Signal</keyword>
<protein>
    <recommendedName>
        <fullName evidence="4">Secreted protein</fullName>
    </recommendedName>
</protein>
<dbReference type="Proteomes" id="UP000314294">
    <property type="component" value="Unassembled WGS sequence"/>
</dbReference>
<sequence>MSTGVSWPCMALYRLLMLIPCFDVPKASVHGYPMVRGGRFLASCSGRSLDSRRLGLNVSGSSSVLMDVPCLEFTSSLVVIYRHKHMSDMHLDRWWVHIGFNKAPTLDGFNYSHLS</sequence>
<evidence type="ECO:0008006" key="4">
    <source>
        <dbReference type="Google" id="ProtNLM"/>
    </source>
</evidence>
<dbReference type="AlphaFoldDB" id="A0A4Z2I566"/>